<dbReference type="OrthoDB" id="9810387at2"/>
<dbReference type="Proteomes" id="UP000325797">
    <property type="component" value="Chromosome"/>
</dbReference>
<dbReference type="InterPro" id="IPR038293">
    <property type="entry name" value="ATPase_inh_sub_z_sf"/>
</dbReference>
<evidence type="ECO:0000313" key="2">
    <source>
        <dbReference type="Proteomes" id="UP000325797"/>
    </source>
</evidence>
<sequence>MASFEDRERGFENKFKHDQELGFKVAARRNKLVGLWAAQELKLPAAEHEAYAKSVVMADLEKPGDDDVVEKLLADFKAKGVSISEHRIRQQLSDLREVARKQVMSESK</sequence>
<dbReference type="Gene3D" id="1.10.790.20">
    <property type="entry name" value="Domain of unknown function DUF1476"/>
    <property type="match status" value="1"/>
</dbReference>
<reference evidence="1 2" key="1">
    <citation type="submission" date="2019-08" db="EMBL/GenBank/DDBJ databases">
        <title>Hyperibacter terrae gen. nov., sp. nov. and Hyperibacter viscosus sp. nov., two new members in the family Rhodospirillaceae isolated from the rhizosphere of Hypericum perforatum.</title>
        <authorList>
            <person name="Noviana Z."/>
        </authorList>
    </citation>
    <scope>NUCLEOTIDE SEQUENCE [LARGE SCALE GENOMIC DNA]</scope>
    <source>
        <strain evidence="1 2">R5959</strain>
    </source>
</reference>
<gene>
    <name evidence="1" type="ORF">FRZ61_36100</name>
</gene>
<protein>
    <recommendedName>
        <fullName evidence="3">Aldolase</fullName>
    </recommendedName>
</protein>
<dbReference type="Pfam" id="PF07345">
    <property type="entry name" value="ATPaseInh_sub_z"/>
    <property type="match status" value="1"/>
</dbReference>
<evidence type="ECO:0008006" key="3">
    <source>
        <dbReference type="Google" id="ProtNLM"/>
    </source>
</evidence>
<dbReference type="EMBL" id="CP042582">
    <property type="protein sequence ID" value="QEX23671.1"/>
    <property type="molecule type" value="Genomic_DNA"/>
</dbReference>
<dbReference type="AlphaFoldDB" id="A0A5J6N1T5"/>
<proteinExistence type="predicted"/>
<keyword evidence="2" id="KW-1185">Reference proteome</keyword>
<accession>A0A5J6N1T5</accession>
<organism evidence="1 2">
    <name type="scientific">Hypericibacter adhaerens</name>
    <dbReference type="NCBI Taxonomy" id="2602016"/>
    <lineage>
        <taxon>Bacteria</taxon>
        <taxon>Pseudomonadati</taxon>
        <taxon>Pseudomonadota</taxon>
        <taxon>Alphaproteobacteria</taxon>
        <taxon>Rhodospirillales</taxon>
        <taxon>Dongiaceae</taxon>
        <taxon>Hypericibacter</taxon>
    </lineage>
</organism>
<name>A0A5J6N1T5_9PROT</name>
<dbReference type="InterPro" id="IPR009945">
    <property type="entry name" value="ATPase_inh_sub_z"/>
</dbReference>
<dbReference type="KEGG" id="hadh:FRZ61_36100"/>
<dbReference type="PIRSF" id="PIRSF031780">
    <property type="entry name" value="UCP031780"/>
    <property type="match status" value="1"/>
</dbReference>
<evidence type="ECO:0000313" key="1">
    <source>
        <dbReference type="EMBL" id="QEX23671.1"/>
    </source>
</evidence>